<feature type="signal peptide" evidence="1">
    <location>
        <begin position="1"/>
        <end position="27"/>
    </location>
</feature>
<organism evidence="3 4">
    <name type="scientific">Eiseniibacteriota bacterium</name>
    <dbReference type="NCBI Taxonomy" id="2212470"/>
    <lineage>
        <taxon>Bacteria</taxon>
        <taxon>Candidatus Eiseniibacteriota</taxon>
    </lineage>
</organism>
<sequence length="451" mass="48774">MSSPRFLRRALTFALPLLLLFSRPAAAGLMADSTMSDRWKLANGLEVRVRHVPGASGVAIVVAYRAGTSYEPAGREGLAQLLAELQYHSAAGDIPERTREEMGSLRPLGWGVQVNERHATLTEIAAPDRYAGVLHQVATRMKGVQPTAADLKQAADDVRGDLALRHFGRADLGLYYRVRELARGANDEQLLRLSSAAGLKAVTLAEATAALQKLYAPANASLAIAGDLGEVDVRALVEREFGSIPGGTAQPEAAAAMLQPVSRATPFSGLDHTIGCVGVFAPAIEDSLHPAFFLSMVITGPWFTNALGRPNPPLSSRFSYSIYDEADLVRFYPEPRPGETAPGALGSQLAAQLDKLAETTMERDLFETVRRSVAWLLGGDLTKAVKDQMRKQPGALGTLANGMAARALWKGDAFWDEYLLRFQTTNRGHSTFYSWLTDPQHQAALLFTPKP</sequence>
<evidence type="ECO:0000313" key="4">
    <source>
        <dbReference type="Proteomes" id="UP000696931"/>
    </source>
</evidence>
<evidence type="ECO:0000313" key="3">
    <source>
        <dbReference type="EMBL" id="MBI5168540.1"/>
    </source>
</evidence>
<feature type="chain" id="PRO_5037082063" evidence="1">
    <location>
        <begin position="28"/>
        <end position="451"/>
    </location>
</feature>
<proteinExistence type="predicted"/>
<dbReference type="InterPro" id="IPR011249">
    <property type="entry name" value="Metalloenz_LuxS/M16"/>
</dbReference>
<dbReference type="GO" id="GO:0046872">
    <property type="term" value="F:metal ion binding"/>
    <property type="evidence" value="ECO:0007669"/>
    <property type="project" value="InterPro"/>
</dbReference>
<dbReference type="EMBL" id="JACRIW010000030">
    <property type="protein sequence ID" value="MBI5168540.1"/>
    <property type="molecule type" value="Genomic_DNA"/>
</dbReference>
<dbReference type="SUPFAM" id="SSF63411">
    <property type="entry name" value="LuxS/MPP-like metallohydrolase"/>
    <property type="match status" value="1"/>
</dbReference>
<comment type="caution">
    <text evidence="3">The sequence shown here is derived from an EMBL/GenBank/DDBJ whole genome shotgun (WGS) entry which is preliminary data.</text>
</comment>
<reference evidence="3" key="1">
    <citation type="submission" date="2020-07" db="EMBL/GenBank/DDBJ databases">
        <title>Huge and variable diversity of episymbiotic CPR bacteria and DPANN archaea in groundwater ecosystems.</title>
        <authorList>
            <person name="He C.Y."/>
            <person name="Keren R."/>
            <person name="Whittaker M."/>
            <person name="Farag I.F."/>
            <person name="Doudna J."/>
            <person name="Cate J.H.D."/>
            <person name="Banfield J.F."/>
        </authorList>
    </citation>
    <scope>NUCLEOTIDE SEQUENCE</scope>
    <source>
        <strain evidence="3">NC_groundwater_1813_Pr3_B-0.1um_71_17</strain>
    </source>
</reference>
<accession>A0A933SBA6</accession>
<dbReference type="Gene3D" id="3.30.830.10">
    <property type="entry name" value="Metalloenzyme, LuxS/M16 peptidase-like"/>
    <property type="match status" value="1"/>
</dbReference>
<dbReference type="Proteomes" id="UP000696931">
    <property type="component" value="Unassembled WGS sequence"/>
</dbReference>
<feature type="domain" description="Peptidase M16 C-terminal" evidence="2">
    <location>
        <begin position="202"/>
        <end position="250"/>
    </location>
</feature>
<dbReference type="Pfam" id="PF05193">
    <property type="entry name" value="Peptidase_M16_C"/>
    <property type="match status" value="1"/>
</dbReference>
<evidence type="ECO:0000256" key="1">
    <source>
        <dbReference type="SAM" id="SignalP"/>
    </source>
</evidence>
<dbReference type="InterPro" id="IPR007863">
    <property type="entry name" value="Peptidase_M16_C"/>
</dbReference>
<gene>
    <name evidence="3" type="ORF">HZA61_03535</name>
</gene>
<evidence type="ECO:0000259" key="2">
    <source>
        <dbReference type="Pfam" id="PF05193"/>
    </source>
</evidence>
<name>A0A933SBA6_UNCEI</name>
<dbReference type="AlphaFoldDB" id="A0A933SBA6"/>
<protein>
    <submittedName>
        <fullName evidence="3">Insulinase family protein</fullName>
    </submittedName>
</protein>
<keyword evidence="1" id="KW-0732">Signal</keyword>